<gene>
    <name evidence="2" type="ORF">OUZ56_029118</name>
</gene>
<evidence type="ECO:0008006" key="4">
    <source>
        <dbReference type="Google" id="ProtNLM"/>
    </source>
</evidence>
<accession>A0ABR0B5Y0</accession>
<keyword evidence="1" id="KW-0812">Transmembrane</keyword>
<evidence type="ECO:0000256" key="1">
    <source>
        <dbReference type="SAM" id="Phobius"/>
    </source>
</evidence>
<protein>
    <recommendedName>
        <fullName evidence="4">CUB domain-containing protein</fullName>
    </recommendedName>
</protein>
<dbReference type="EMBL" id="JAOYFB010000040">
    <property type="protein sequence ID" value="KAK4037079.1"/>
    <property type="molecule type" value="Genomic_DNA"/>
</dbReference>
<sequence length="229" mass="25390">MEDNSNSKRLVILFSICLVLLPSLLVSSLWMAKKRRPNHSNEVTNDVATKPDEYYYRDPRPQVVYLDHIVNKFRQDSNDKSSRYGSSYANLQVIDDTSVANNDYTSDADYHNDVDPHHYGEKPNCNEVTCSTTMNTATGSYKTIRTPGTQVEQCLSVTVALGSNIRITCTSINVSTGTYVTFLDLLGTNILANPPILNTAYTTADNTLIIKSLASSANADQLCCDWVTV</sequence>
<organism evidence="2 3">
    <name type="scientific">Daphnia magna</name>
    <dbReference type="NCBI Taxonomy" id="35525"/>
    <lineage>
        <taxon>Eukaryota</taxon>
        <taxon>Metazoa</taxon>
        <taxon>Ecdysozoa</taxon>
        <taxon>Arthropoda</taxon>
        <taxon>Crustacea</taxon>
        <taxon>Branchiopoda</taxon>
        <taxon>Diplostraca</taxon>
        <taxon>Cladocera</taxon>
        <taxon>Anomopoda</taxon>
        <taxon>Daphniidae</taxon>
        <taxon>Daphnia</taxon>
    </lineage>
</organism>
<evidence type="ECO:0000313" key="2">
    <source>
        <dbReference type="EMBL" id="KAK4037079.1"/>
    </source>
</evidence>
<comment type="caution">
    <text evidence="2">The sequence shown here is derived from an EMBL/GenBank/DDBJ whole genome shotgun (WGS) entry which is preliminary data.</text>
</comment>
<feature type="transmembrane region" description="Helical" evidence="1">
    <location>
        <begin position="12"/>
        <end position="32"/>
    </location>
</feature>
<keyword evidence="1" id="KW-1133">Transmembrane helix</keyword>
<keyword evidence="1" id="KW-0472">Membrane</keyword>
<proteinExistence type="predicted"/>
<keyword evidence="3" id="KW-1185">Reference proteome</keyword>
<dbReference type="Proteomes" id="UP001234178">
    <property type="component" value="Unassembled WGS sequence"/>
</dbReference>
<name>A0ABR0B5Y0_9CRUS</name>
<evidence type="ECO:0000313" key="3">
    <source>
        <dbReference type="Proteomes" id="UP001234178"/>
    </source>
</evidence>
<reference evidence="2 3" key="1">
    <citation type="journal article" date="2023" name="Nucleic Acids Res.">
        <title>The hologenome of Daphnia magna reveals possible DNA methylation and microbiome-mediated evolution of the host genome.</title>
        <authorList>
            <person name="Chaturvedi A."/>
            <person name="Li X."/>
            <person name="Dhandapani V."/>
            <person name="Marshall H."/>
            <person name="Kissane S."/>
            <person name="Cuenca-Cambronero M."/>
            <person name="Asole G."/>
            <person name="Calvet F."/>
            <person name="Ruiz-Romero M."/>
            <person name="Marangio P."/>
            <person name="Guigo R."/>
            <person name="Rago D."/>
            <person name="Mirbahai L."/>
            <person name="Eastwood N."/>
            <person name="Colbourne J.K."/>
            <person name="Zhou J."/>
            <person name="Mallon E."/>
            <person name="Orsini L."/>
        </authorList>
    </citation>
    <scope>NUCLEOTIDE SEQUENCE [LARGE SCALE GENOMIC DNA]</scope>
    <source>
        <strain evidence="2">LRV0_1</strain>
    </source>
</reference>